<sequence>MAIVVAASLLTALKVQGKKLKDVRIVCGLHGRAAVECVLLNLGAHKSRIVVTTGCVRTIAPLGLIVQNGLTQHSPAAMKGSDVFIGVADPDWLTPEAILSMASNPIVFAYAGPYQAILPWQARTIWKDLILATDSFEHPNELASCLASPFVFRGALEVRAQRINEAMKIVAIRALHMLALQPVPLDVLRTHNVDRLMLGKHYILFPGWVLAFGGCRHSGQGGY</sequence>
<dbReference type="InterPro" id="IPR051674">
    <property type="entry name" value="Malate_Decarboxylase"/>
</dbReference>
<evidence type="ECO:0000313" key="4">
    <source>
        <dbReference type="Proteomes" id="UP000379480"/>
    </source>
</evidence>
<dbReference type="InterPro" id="IPR012302">
    <property type="entry name" value="Malic_NAD-bd"/>
</dbReference>
<dbReference type="Proteomes" id="UP000379480">
    <property type="component" value="Unassembled WGS sequence"/>
</dbReference>
<accession>A0A5E7AJV7</accession>
<dbReference type="InterPro" id="IPR036291">
    <property type="entry name" value="NAD(P)-bd_dom_sf"/>
</dbReference>
<dbReference type="GO" id="GO:0004473">
    <property type="term" value="F:malate dehydrogenase (decarboxylating) (NADP+) activity"/>
    <property type="evidence" value="ECO:0007669"/>
    <property type="project" value="UniProtKB-EC"/>
</dbReference>
<dbReference type="PANTHER" id="PTHR43237">
    <property type="entry name" value="NADP-DEPENDENT MALIC ENZYME"/>
    <property type="match status" value="1"/>
</dbReference>
<dbReference type="EC" id="1.1.1.40" evidence="3"/>
<dbReference type="AlphaFoldDB" id="A0A5E7AJV7"/>
<evidence type="ECO:0000313" key="3">
    <source>
        <dbReference type="EMBL" id="VVN79668.1"/>
    </source>
</evidence>
<feature type="domain" description="Malic enzyme NAD-binding" evidence="2">
    <location>
        <begin position="2"/>
        <end position="212"/>
    </location>
</feature>
<evidence type="ECO:0000259" key="2">
    <source>
        <dbReference type="SMART" id="SM00919"/>
    </source>
</evidence>
<proteinExistence type="predicted"/>
<dbReference type="EMBL" id="CABVHY010000004">
    <property type="protein sequence ID" value="VVN79668.1"/>
    <property type="molecule type" value="Genomic_DNA"/>
</dbReference>
<name>A0A5E7AJV7_PSEFL</name>
<protein>
    <submittedName>
        <fullName evidence="3">NADP-dependent malic enzyme</fullName>
        <ecNumber evidence="3">1.1.1.40</ecNumber>
    </submittedName>
</protein>
<keyword evidence="1 3" id="KW-0560">Oxidoreductase</keyword>
<gene>
    <name evidence="3" type="primary">maeB_3</name>
    <name evidence="3" type="ORF">PS723_00984</name>
</gene>
<reference evidence="3 4" key="1">
    <citation type="submission" date="2019-09" db="EMBL/GenBank/DDBJ databases">
        <authorList>
            <person name="Chandra G."/>
            <person name="Truman W A."/>
        </authorList>
    </citation>
    <scope>NUCLEOTIDE SEQUENCE [LARGE SCALE GENOMIC DNA]</scope>
    <source>
        <strain evidence="3">PS723</strain>
    </source>
</reference>
<dbReference type="Gene3D" id="3.40.50.720">
    <property type="entry name" value="NAD(P)-binding Rossmann-like Domain"/>
    <property type="match status" value="1"/>
</dbReference>
<dbReference type="GO" id="GO:0051287">
    <property type="term" value="F:NAD binding"/>
    <property type="evidence" value="ECO:0007669"/>
    <property type="project" value="InterPro"/>
</dbReference>
<organism evidence="3 4">
    <name type="scientific">Pseudomonas fluorescens</name>
    <dbReference type="NCBI Taxonomy" id="294"/>
    <lineage>
        <taxon>Bacteria</taxon>
        <taxon>Pseudomonadati</taxon>
        <taxon>Pseudomonadota</taxon>
        <taxon>Gammaproteobacteria</taxon>
        <taxon>Pseudomonadales</taxon>
        <taxon>Pseudomonadaceae</taxon>
        <taxon>Pseudomonas</taxon>
    </lineage>
</organism>
<dbReference type="SUPFAM" id="SSF51735">
    <property type="entry name" value="NAD(P)-binding Rossmann-fold domains"/>
    <property type="match status" value="1"/>
</dbReference>
<dbReference type="PANTHER" id="PTHR43237:SF4">
    <property type="entry name" value="NADP-DEPENDENT MALIC ENZYME"/>
    <property type="match status" value="1"/>
</dbReference>
<evidence type="ECO:0000256" key="1">
    <source>
        <dbReference type="ARBA" id="ARBA00023002"/>
    </source>
</evidence>
<dbReference type="SMART" id="SM00919">
    <property type="entry name" value="Malic_M"/>
    <property type="match status" value="1"/>
</dbReference>